<dbReference type="Pfam" id="PF00884">
    <property type="entry name" value="Sulfatase"/>
    <property type="match status" value="1"/>
</dbReference>
<dbReference type="InterPro" id="IPR017850">
    <property type="entry name" value="Alkaline_phosphatase_core_sf"/>
</dbReference>
<dbReference type="OrthoDB" id="9795675at2"/>
<dbReference type="GO" id="GO:0016787">
    <property type="term" value="F:hydrolase activity"/>
    <property type="evidence" value="ECO:0007669"/>
    <property type="project" value="UniProtKB-KW"/>
</dbReference>
<feature type="chain" id="PRO_5004959572" evidence="3">
    <location>
        <begin position="23"/>
        <end position="565"/>
    </location>
</feature>
<keyword evidence="6" id="KW-1185">Reference proteome</keyword>
<dbReference type="PATRIC" id="fig|1458461.3.peg.92"/>
<keyword evidence="2" id="KW-0378">Hydrolase</keyword>
<keyword evidence="3" id="KW-0732">Signal</keyword>
<dbReference type="InterPro" id="IPR000917">
    <property type="entry name" value="Sulfatase_N"/>
</dbReference>
<dbReference type="Gene3D" id="3.40.720.10">
    <property type="entry name" value="Alkaline Phosphatase, subunit A"/>
    <property type="match status" value="1"/>
</dbReference>
<evidence type="ECO:0000256" key="1">
    <source>
        <dbReference type="ARBA" id="ARBA00008779"/>
    </source>
</evidence>
<dbReference type="PANTHER" id="PTHR43751">
    <property type="entry name" value="SULFATASE"/>
    <property type="match status" value="1"/>
</dbReference>
<comment type="similarity">
    <text evidence="1">Belongs to the sulfatase family.</text>
</comment>
<evidence type="ECO:0000313" key="5">
    <source>
        <dbReference type="EMBL" id="CDO58306.1"/>
    </source>
</evidence>
<protein>
    <submittedName>
        <fullName evidence="5">Sulfatase, family S1 subfamily 8</fullName>
    </submittedName>
</protein>
<dbReference type="PANTHER" id="PTHR43751:SF1">
    <property type="entry name" value="SULFATASE ATSG-RELATED"/>
    <property type="match status" value="1"/>
</dbReference>
<dbReference type="Proteomes" id="UP000032160">
    <property type="component" value="Chromosome I"/>
</dbReference>
<dbReference type="KEGG" id="pect:BN1012_Phect92"/>
<dbReference type="RefSeq" id="WP_081826296.1">
    <property type="nucleotide sequence ID" value="NZ_HG966617.1"/>
</dbReference>
<organism evidence="5 6">
    <name type="scientific">Candidatus Phaeomarinibacter ectocarpi</name>
    <dbReference type="NCBI Taxonomy" id="1458461"/>
    <lineage>
        <taxon>Bacteria</taxon>
        <taxon>Pseudomonadati</taxon>
        <taxon>Pseudomonadota</taxon>
        <taxon>Alphaproteobacteria</taxon>
        <taxon>Hyphomicrobiales</taxon>
        <taxon>Parvibaculaceae</taxon>
        <taxon>Candidatus Phaeomarinibacter</taxon>
    </lineage>
</organism>
<dbReference type="PROSITE" id="PS00523">
    <property type="entry name" value="SULFATASE_1"/>
    <property type="match status" value="1"/>
</dbReference>
<dbReference type="CDD" id="cd16027">
    <property type="entry name" value="SGSH"/>
    <property type="match status" value="1"/>
</dbReference>
<evidence type="ECO:0000313" key="6">
    <source>
        <dbReference type="Proteomes" id="UP000032160"/>
    </source>
</evidence>
<feature type="domain" description="Sulfatase N-terminal" evidence="4">
    <location>
        <begin position="38"/>
        <end position="336"/>
    </location>
</feature>
<dbReference type="InterPro" id="IPR024607">
    <property type="entry name" value="Sulfatase_CS"/>
</dbReference>
<evidence type="ECO:0000256" key="2">
    <source>
        <dbReference type="ARBA" id="ARBA00022801"/>
    </source>
</evidence>
<sequence>MHHVTRAICAVFAMVWCSVALAGTPVSSTGGPDVGSRPNFLFVVFEDMGSRIGAFGDAVATTPVLDAFAAESVQFANTFTTAGVCAPSRSSLITGVHQQALGTQHMRTRSPSALLSSGGPISYDAAPPAEVKAFPELLRKAGYYTSNNGKTDYQFGEPFTIWDDQAAEHPWRGRPDDKPFFAMVNILETHESTIWPTDAFSMNPLVNIVRLRNLWTLSGKEKVTDPDNVDVPPYLPDTPVVRADIARHYDNIAFAEKRLARLLDDLEADGLADNTIVVVTTDHGDGFPRMKRAIYDSGIKVPMMVRLPDHRDAGIKHDRLVSFVDIGPTFLSLAGVDIPDYARGQPLFTEISDTPREYIVAGSDRFDGTLEHQRAIRDERWKYIRNYRTDLPFFQPLNFRDQLPTMQELWRLHEEGSLTPTQAQSFATPRPEEELYDTVADPHEIQNLAADSAHADTLTRMRAAYDAFAADTVDLSSIPETEMIEAMWPDMQQPETAPVVFSESGRSLILSSATQGASIGYQVGESPLWHLYTGPIEIASGMSITAKAIRYGYAESTPTQYIQAE</sequence>
<dbReference type="SUPFAM" id="SSF53649">
    <property type="entry name" value="Alkaline phosphatase-like"/>
    <property type="match status" value="1"/>
</dbReference>
<dbReference type="HOGENOM" id="CLU_006332_7_3_5"/>
<dbReference type="STRING" id="1458461.BN1012_Phect92"/>
<dbReference type="EMBL" id="HG966617">
    <property type="protein sequence ID" value="CDO58306.1"/>
    <property type="molecule type" value="Genomic_DNA"/>
</dbReference>
<proteinExistence type="inferred from homology"/>
<name>X5MLD8_9HYPH</name>
<evidence type="ECO:0000259" key="4">
    <source>
        <dbReference type="Pfam" id="PF00884"/>
    </source>
</evidence>
<reference evidence="5 6" key="1">
    <citation type="journal article" date="2014" name="Front. Genet.">
        <title>Genome and metabolic network of "Candidatus Phaeomarinobacter ectocarpi" Ec32, a new candidate genus of Alphaproteobacteria frequently associated with brown algae.</title>
        <authorList>
            <person name="Dittami S.M."/>
            <person name="Barbeyron T."/>
            <person name="Boyen C."/>
            <person name="Cambefort J."/>
            <person name="Collet G."/>
            <person name="Delage L."/>
            <person name="Gobet A."/>
            <person name="Groisillier A."/>
            <person name="Leblanc C."/>
            <person name="Michel G."/>
            <person name="Scornet D."/>
            <person name="Siegel A."/>
            <person name="Tapia J.E."/>
            <person name="Tonon T."/>
        </authorList>
    </citation>
    <scope>NUCLEOTIDE SEQUENCE [LARGE SCALE GENOMIC DNA]</scope>
    <source>
        <strain evidence="5 6">Ec32</strain>
    </source>
</reference>
<evidence type="ECO:0000256" key="3">
    <source>
        <dbReference type="SAM" id="SignalP"/>
    </source>
</evidence>
<gene>
    <name evidence="5" type="ORF">BN1012_Phect92</name>
</gene>
<dbReference type="InterPro" id="IPR052701">
    <property type="entry name" value="GAG_Ulvan_Degrading_Sulfatases"/>
</dbReference>
<dbReference type="AlphaFoldDB" id="X5MLD8"/>
<accession>X5MLD8</accession>
<feature type="signal peptide" evidence="3">
    <location>
        <begin position="1"/>
        <end position="22"/>
    </location>
</feature>